<dbReference type="RefSeq" id="WP_184678177.1">
    <property type="nucleotide sequence ID" value="NZ_JACHGY010000001.1"/>
</dbReference>
<feature type="transmembrane region" description="Helical" evidence="1">
    <location>
        <begin position="265"/>
        <end position="285"/>
    </location>
</feature>
<dbReference type="Proteomes" id="UP000541810">
    <property type="component" value="Unassembled WGS sequence"/>
</dbReference>
<keyword evidence="1" id="KW-1133">Transmembrane helix</keyword>
<feature type="transmembrane region" description="Helical" evidence="1">
    <location>
        <begin position="9"/>
        <end position="29"/>
    </location>
</feature>
<protein>
    <submittedName>
        <fullName evidence="2">Uncharacterized protein</fullName>
    </submittedName>
</protein>
<keyword evidence="1" id="KW-0472">Membrane</keyword>
<feature type="transmembrane region" description="Helical" evidence="1">
    <location>
        <begin position="110"/>
        <end position="132"/>
    </location>
</feature>
<comment type="caution">
    <text evidence="2">The sequence shown here is derived from an EMBL/GenBank/DDBJ whole genome shotgun (WGS) entry which is preliminary data.</text>
</comment>
<feature type="transmembrane region" description="Helical" evidence="1">
    <location>
        <begin position="49"/>
        <end position="70"/>
    </location>
</feature>
<keyword evidence="1" id="KW-0812">Transmembrane</keyword>
<name>A0A7X0H7S2_9BACT</name>
<feature type="transmembrane region" description="Helical" evidence="1">
    <location>
        <begin position="190"/>
        <end position="210"/>
    </location>
</feature>
<evidence type="ECO:0000256" key="1">
    <source>
        <dbReference type="SAM" id="Phobius"/>
    </source>
</evidence>
<gene>
    <name evidence="2" type="ORF">HNQ40_002484</name>
</gene>
<sequence>MLPSQTQRVLMLFAVIIGTVAWWWLGGFLPPSDGLHGWSLFDASTGKAPAVGLLLLTALPALLAASFVAVSGNPISGVFCVALAGTIAHHGNGFAGVARRAADSGGQSALFPQLAVELILGIALLALLLLGLQAARRLWVQRVPLRLRSRHLGEQLDLLKLDQKSLTAGLVTAAIGAVLSAGLLRNEDPQQVAGGLVLAFSLAALIGHAVSPNHRPFASLIAPAVVGIVGYAWAWQSLRGTAENDALLGALYGNELPGLAMGLPLHYLTAGVLGCTIGIGIGQLVEKAKLAEG</sequence>
<evidence type="ECO:0000313" key="2">
    <source>
        <dbReference type="EMBL" id="MBB6430678.1"/>
    </source>
</evidence>
<reference evidence="2 3" key="1">
    <citation type="submission" date="2020-08" db="EMBL/GenBank/DDBJ databases">
        <title>Genomic Encyclopedia of Type Strains, Phase IV (KMG-IV): sequencing the most valuable type-strain genomes for metagenomic binning, comparative biology and taxonomic classification.</title>
        <authorList>
            <person name="Goeker M."/>
        </authorList>
    </citation>
    <scope>NUCLEOTIDE SEQUENCE [LARGE SCALE GENOMIC DNA]</scope>
    <source>
        <strain evidence="2 3">DSM 103725</strain>
    </source>
</reference>
<feature type="transmembrane region" description="Helical" evidence="1">
    <location>
        <begin position="166"/>
        <end position="184"/>
    </location>
</feature>
<feature type="transmembrane region" description="Helical" evidence="1">
    <location>
        <begin position="217"/>
        <end position="235"/>
    </location>
</feature>
<dbReference type="EMBL" id="JACHGY010000001">
    <property type="protein sequence ID" value="MBB6430678.1"/>
    <property type="molecule type" value="Genomic_DNA"/>
</dbReference>
<feature type="transmembrane region" description="Helical" evidence="1">
    <location>
        <begin position="77"/>
        <end position="98"/>
    </location>
</feature>
<organism evidence="2 3">
    <name type="scientific">Algisphaera agarilytica</name>
    <dbReference type="NCBI Taxonomy" id="1385975"/>
    <lineage>
        <taxon>Bacteria</taxon>
        <taxon>Pseudomonadati</taxon>
        <taxon>Planctomycetota</taxon>
        <taxon>Phycisphaerae</taxon>
        <taxon>Phycisphaerales</taxon>
        <taxon>Phycisphaeraceae</taxon>
        <taxon>Algisphaera</taxon>
    </lineage>
</organism>
<evidence type="ECO:0000313" key="3">
    <source>
        <dbReference type="Proteomes" id="UP000541810"/>
    </source>
</evidence>
<keyword evidence="3" id="KW-1185">Reference proteome</keyword>
<dbReference type="AlphaFoldDB" id="A0A7X0H7S2"/>
<proteinExistence type="predicted"/>
<accession>A0A7X0H7S2</accession>